<feature type="non-terminal residue" evidence="2">
    <location>
        <position position="1"/>
    </location>
</feature>
<feature type="compositionally biased region" description="Basic and acidic residues" evidence="1">
    <location>
        <begin position="16"/>
        <end position="40"/>
    </location>
</feature>
<dbReference type="AlphaFoldDB" id="A0A9N9EEG6"/>
<evidence type="ECO:0000313" key="3">
    <source>
        <dbReference type="Proteomes" id="UP000789375"/>
    </source>
</evidence>
<name>A0A9N9EEG6_FUNMO</name>
<organism evidence="2 3">
    <name type="scientific">Funneliformis mosseae</name>
    <name type="common">Endomycorrhizal fungus</name>
    <name type="synonym">Glomus mosseae</name>
    <dbReference type="NCBI Taxonomy" id="27381"/>
    <lineage>
        <taxon>Eukaryota</taxon>
        <taxon>Fungi</taxon>
        <taxon>Fungi incertae sedis</taxon>
        <taxon>Mucoromycota</taxon>
        <taxon>Glomeromycotina</taxon>
        <taxon>Glomeromycetes</taxon>
        <taxon>Glomerales</taxon>
        <taxon>Glomeraceae</taxon>
        <taxon>Funneliformis</taxon>
    </lineage>
</organism>
<keyword evidence="3" id="KW-1185">Reference proteome</keyword>
<dbReference type="Proteomes" id="UP000789375">
    <property type="component" value="Unassembled WGS sequence"/>
</dbReference>
<reference evidence="2" key="1">
    <citation type="submission" date="2021-06" db="EMBL/GenBank/DDBJ databases">
        <authorList>
            <person name="Kallberg Y."/>
            <person name="Tangrot J."/>
            <person name="Rosling A."/>
        </authorList>
    </citation>
    <scope>NUCLEOTIDE SEQUENCE</scope>
    <source>
        <strain evidence="2">87-6 pot B 2015</strain>
    </source>
</reference>
<gene>
    <name evidence="2" type="ORF">FMOSSE_LOCUS12670</name>
</gene>
<evidence type="ECO:0000256" key="1">
    <source>
        <dbReference type="SAM" id="MobiDB-lite"/>
    </source>
</evidence>
<sequence length="40" mass="4641">NNWIEGLERVIGNSDYHSDEVSESDIEKVQEEKDKNIHPS</sequence>
<protein>
    <submittedName>
        <fullName evidence="2">6615_t:CDS:1</fullName>
    </submittedName>
</protein>
<comment type="caution">
    <text evidence="2">The sequence shown here is derived from an EMBL/GenBank/DDBJ whole genome shotgun (WGS) entry which is preliminary data.</text>
</comment>
<evidence type="ECO:0000313" key="2">
    <source>
        <dbReference type="EMBL" id="CAG8676500.1"/>
    </source>
</evidence>
<feature type="region of interest" description="Disordered" evidence="1">
    <location>
        <begin position="15"/>
        <end position="40"/>
    </location>
</feature>
<dbReference type="EMBL" id="CAJVPP010006301">
    <property type="protein sequence ID" value="CAG8676500.1"/>
    <property type="molecule type" value="Genomic_DNA"/>
</dbReference>
<accession>A0A9N9EEG6</accession>
<proteinExistence type="predicted"/>